<protein>
    <submittedName>
        <fullName evidence="1">Uncharacterized protein</fullName>
    </submittedName>
</protein>
<keyword evidence="2" id="KW-1185">Reference proteome</keyword>
<name>A0ABW2SW44_9ACTN</name>
<evidence type="ECO:0000313" key="1">
    <source>
        <dbReference type="EMBL" id="MFC7599874.1"/>
    </source>
</evidence>
<dbReference type="Proteomes" id="UP001596514">
    <property type="component" value="Unassembled WGS sequence"/>
</dbReference>
<gene>
    <name evidence="1" type="ORF">ACFQVD_07115</name>
</gene>
<sequence length="90" mass="10409">MASGVLPAADKYICSFQRWLLGHLAGITNPEHVKTIRLFATWRVLPALRDRAEWSNITPSIRRNAADQIKYATTFLTWLDRCGQRRRSRP</sequence>
<proteinExistence type="predicted"/>
<dbReference type="EMBL" id="JBHTEE010000001">
    <property type="protein sequence ID" value="MFC7599874.1"/>
    <property type="molecule type" value="Genomic_DNA"/>
</dbReference>
<evidence type="ECO:0000313" key="2">
    <source>
        <dbReference type="Proteomes" id="UP001596514"/>
    </source>
</evidence>
<dbReference type="RefSeq" id="WP_343977012.1">
    <property type="nucleotide sequence ID" value="NZ_BAAAGK010000146.1"/>
</dbReference>
<organism evidence="1 2">
    <name type="scientific">Streptosporangium amethystogenes subsp. fukuiense</name>
    <dbReference type="NCBI Taxonomy" id="698418"/>
    <lineage>
        <taxon>Bacteria</taxon>
        <taxon>Bacillati</taxon>
        <taxon>Actinomycetota</taxon>
        <taxon>Actinomycetes</taxon>
        <taxon>Streptosporangiales</taxon>
        <taxon>Streptosporangiaceae</taxon>
        <taxon>Streptosporangium</taxon>
    </lineage>
</organism>
<reference evidence="2" key="1">
    <citation type="journal article" date="2019" name="Int. J. Syst. Evol. Microbiol.">
        <title>The Global Catalogue of Microorganisms (GCM) 10K type strain sequencing project: providing services to taxonomists for standard genome sequencing and annotation.</title>
        <authorList>
            <consortium name="The Broad Institute Genomics Platform"/>
            <consortium name="The Broad Institute Genome Sequencing Center for Infectious Disease"/>
            <person name="Wu L."/>
            <person name="Ma J."/>
        </authorList>
    </citation>
    <scope>NUCLEOTIDE SEQUENCE [LARGE SCALE GENOMIC DNA]</scope>
    <source>
        <strain evidence="2">JCM 10083</strain>
    </source>
</reference>
<comment type="caution">
    <text evidence="1">The sequence shown here is derived from an EMBL/GenBank/DDBJ whole genome shotgun (WGS) entry which is preliminary data.</text>
</comment>
<accession>A0ABW2SW44</accession>